<reference evidence="1" key="2">
    <citation type="submission" date="2018-07" db="EMBL/GenBank/DDBJ databases">
        <authorList>
            <consortium name="NCBI Pathogen Detection Project"/>
        </authorList>
    </citation>
    <scope>NUCLEOTIDE SEQUENCE</scope>
    <source>
        <strain evidence="1">NCTR-RN187</strain>
    </source>
</reference>
<organism evidence="1">
    <name type="scientific">Salmonella newport</name>
    <dbReference type="NCBI Taxonomy" id="108619"/>
    <lineage>
        <taxon>Bacteria</taxon>
        <taxon>Pseudomonadati</taxon>
        <taxon>Pseudomonadota</taxon>
        <taxon>Gammaproteobacteria</taxon>
        <taxon>Enterobacterales</taxon>
        <taxon>Enterobacteriaceae</taxon>
        <taxon>Salmonella</taxon>
    </lineage>
</organism>
<sequence>MHDKLKEAVLSAGTYEDASIATGLSISTIKRLCTDTDKDPRFSHVIALATYASVNLEDILSESNSMVDFSDGIQNDVKFIELATDISGLSLWQRIEGENITYQLTGKEFNVRKIYSFSAFIKSNSIFKRYILVASDAAGNPFFTHSLTPKALQTLKKIVDVKEHCFPAVRFSD</sequence>
<dbReference type="EMBL" id="DAATCY010000038">
    <property type="protein sequence ID" value="HAE8090615.1"/>
    <property type="molecule type" value="Genomic_DNA"/>
</dbReference>
<evidence type="ECO:0000313" key="1">
    <source>
        <dbReference type="EMBL" id="HAE8090615.1"/>
    </source>
</evidence>
<dbReference type="SUPFAM" id="SSF47413">
    <property type="entry name" value="lambda repressor-like DNA-binding domains"/>
    <property type="match status" value="1"/>
</dbReference>
<accession>A0A737BB00</accession>
<dbReference type="AlphaFoldDB" id="A0A737BB00"/>
<comment type="caution">
    <text evidence="1">The sequence shown here is derived from an EMBL/GenBank/DDBJ whole genome shotgun (WGS) entry which is preliminary data.</text>
</comment>
<name>A0A737BB00_SALNE</name>
<dbReference type="GO" id="GO:0003677">
    <property type="term" value="F:DNA binding"/>
    <property type="evidence" value="ECO:0007669"/>
    <property type="project" value="InterPro"/>
</dbReference>
<dbReference type="InterPro" id="IPR010982">
    <property type="entry name" value="Lambda_DNA-bd_dom_sf"/>
</dbReference>
<reference evidence="1" key="1">
    <citation type="journal article" date="2018" name="Genome Biol.">
        <title>SKESA: strategic k-mer extension for scrupulous assemblies.</title>
        <authorList>
            <person name="Souvorov A."/>
            <person name="Agarwala R."/>
            <person name="Lipman D.J."/>
        </authorList>
    </citation>
    <scope>NUCLEOTIDE SEQUENCE</scope>
    <source>
        <strain evidence="1">NCTR-RN187</strain>
    </source>
</reference>
<proteinExistence type="predicted"/>
<protein>
    <submittedName>
        <fullName evidence="1">Uncharacterized protein</fullName>
    </submittedName>
</protein>
<gene>
    <name evidence="1" type="ORF">GNA70_004767</name>
</gene>